<dbReference type="GO" id="GO:0016787">
    <property type="term" value="F:hydrolase activity"/>
    <property type="evidence" value="ECO:0007669"/>
    <property type="project" value="UniProtKB-KW"/>
</dbReference>
<dbReference type="PANTHER" id="PTHR43736:SF1">
    <property type="entry name" value="DIHYDRONEOPTERIN TRIPHOSPHATE DIPHOSPHATASE"/>
    <property type="match status" value="1"/>
</dbReference>
<name>A0A177KZT1_9BACI</name>
<feature type="domain" description="Nudix hydrolase" evidence="3">
    <location>
        <begin position="20"/>
        <end position="168"/>
    </location>
</feature>
<evidence type="ECO:0000259" key="3">
    <source>
        <dbReference type="PROSITE" id="PS51462"/>
    </source>
</evidence>
<evidence type="ECO:0000256" key="2">
    <source>
        <dbReference type="ARBA" id="ARBA00022801"/>
    </source>
</evidence>
<comment type="caution">
    <text evidence="4">The sequence shown here is derived from an EMBL/GenBank/DDBJ whole genome shotgun (WGS) entry which is preliminary data.</text>
</comment>
<protein>
    <submittedName>
        <fullName evidence="4">ADP-ribose pyrophosphatase</fullName>
    </submittedName>
</protein>
<accession>A0A177KZT1</accession>
<keyword evidence="2" id="KW-0378">Hydrolase</keyword>
<sequence>MSRREPMNDYDSSKYRTPDGYTADIAVFTILSEKKEEKAPPDMTLHMMLIQRAETDSEGNPNFEGGKWAIPGGFIQMDETGIQAAARELVEETGVEGLHIRHFGVYDTPGRDPRGWIISNAFYAIVPESALASRRAADDAADVQLFSIEDVLKLDLAFDHRDIITDALTMIRSEMIRTTTAKNFLPEEFTLSELQRVLLTVTNDPKIASDPVFFTRAPKLPFIELVLDESGQPKKTTRHSYRPSRLYTFNQIDMIESIYG</sequence>
<dbReference type="EMBL" id="LQWZ01000008">
    <property type="protein sequence ID" value="OAH58555.1"/>
    <property type="molecule type" value="Genomic_DNA"/>
</dbReference>
<organism evidence="4 5">
    <name type="scientific">Domibacillus aminovorans</name>
    <dbReference type="NCBI Taxonomy" id="29332"/>
    <lineage>
        <taxon>Bacteria</taxon>
        <taxon>Bacillati</taxon>
        <taxon>Bacillota</taxon>
        <taxon>Bacilli</taxon>
        <taxon>Bacillales</taxon>
        <taxon>Bacillaceae</taxon>
        <taxon>Domibacillus</taxon>
    </lineage>
</organism>
<dbReference type="InterPro" id="IPR020084">
    <property type="entry name" value="NUDIX_hydrolase_CS"/>
</dbReference>
<reference evidence="4 5" key="1">
    <citation type="submission" date="2016-01" db="EMBL/GenBank/DDBJ databases">
        <title>Investigation of taxonomic status of Bacillus aminovorans.</title>
        <authorList>
            <person name="Verma A."/>
            <person name="Pal Y."/>
            <person name="Krishnamurthi S."/>
        </authorList>
    </citation>
    <scope>NUCLEOTIDE SEQUENCE [LARGE SCALE GENOMIC DNA]</scope>
    <source>
        <strain evidence="4 5">DSM 4337</strain>
    </source>
</reference>
<dbReference type="SUPFAM" id="SSF46785">
    <property type="entry name" value="Winged helix' DNA-binding domain"/>
    <property type="match status" value="1"/>
</dbReference>
<dbReference type="PROSITE" id="PS51462">
    <property type="entry name" value="NUDIX"/>
    <property type="match status" value="1"/>
</dbReference>
<dbReference type="CDD" id="cd18873">
    <property type="entry name" value="NUDIX_NadM_like"/>
    <property type="match status" value="1"/>
</dbReference>
<dbReference type="InterPro" id="IPR036390">
    <property type="entry name" value="WH_DNA-bd_sf"/>
</dbReference>
<dbReference type="InterPro" id="IPR000086">
    <property type="entry name" value="NUDIX_hydrolase_dom"/>
</dbReference>
<dbReference type="PROSITE" id="PS00893">
    <property type="entry name" value="NUDIX_BOX"/>
    <property type="match status" value="1"/>
</dbReference>
<gene>
    <name evidence="4" type="ORF">AWH48_17545</name>
</gene>
<dbReference type="AlphaFoldDB" id="A0A177KZT1"/>
<dbReference type="SUPFAM" id="SSF55811">
    <property type="entry name" value="Nudix"/>
    <property type="match status" value="1"/>
</dbReference>
<dbReference type="InterPro" id="IPR015797">
    <property type="entry name" value="NUDIX_hydrolase-like_dom_sf"/>
</dbReference>
<evidence type="ECO:0000313" key="4">
    <source>
        <dbReference type="EMBL" id="OAH58555.1"/>
    </source>
</evidence>
<evidence type="ECO:0000256" key="1">
    <source>
        <dbReference type="ARBA" id="ARBA00005582"/>
    </source>
</evidence>
<dbReference type="InterPro" id="IPR036388">
    <property type="entry name" value="WH-like_DNA-bd_sf"/>
</dbReference>
<dbReference type="Gene3D" id="3.90.79.10">
    <property type="entry name" value="Nucleoside Triphosphate Pyrophosphohydrolase"/>
    <property type="match status" value="1"/>
</dbReference>
<evidence type="ECO:0000313" key="5">
    <source>
        <dbReference type="Proteomes" id="UP000077271"/>
    </source>
</evidence>
<dbReference type="Proteomes" id="UP000077271">
    <property type="component" value="Unassembled WGS sequence"/>
</dbReference>
<dbReference type="Pfam" id="PF00293">
    <property type="entry name" value="NUDIX"/>
    <property type="match status" value="1"/>
</dbReference>
<comment type="similarity">
    <text evidence="1">Belongs to the Nudix hydrolase family.</text>
</comment>
<dbReference type="PANTHER" id="PTHR43736">
    <property type="entry name" value="ADP-RIBOSE PYROPHOSPHATASE"/>
    <property type="match status" value="1"/>
</dbReference>
<dbReference type="Gene3D" id="1.10.10.10">
    <property type="entry name" value="Winged helix-like DNA-binding domain superfamily/Winged helix DNA-binding domain"/>
    <property type="match status" value="1"/>
</dbReference>
<proteinExistence type="inferred from homology"/>